<accession>A0A9N8HMF8</accession>
<sequence>MSDFIDSVVAFGGPRWHRVLKILPVAEMDMMDDAKTRHPLLYWKLGNGDEYYCKCSSLEFQRWGDSVKYQFLAEGILSKESFSNAKGPVESWDVKLTTRAPWSTGINKMKGETSSARVVEIDVDFPAEDKQDIDIVRVEALIPKTSDVDKGKLLKKCVDWGKAVVDANLLYRDIIGELPNGHEI</sequence>
<dbReference type="AlphaFoldDB" id="A0A9N8HMF8"/>
<dbReference type="Proteomes" id="UP001153069">
    <property type="component" value="Unassembled WGS sequence"/>
</dbReference>
<organism evidence="1 2">
    <name type="scientific">Seminavis robusta</name>
    <dbReference type="NCBI Taxonomy" id="568900"/>
    <lineage>
        <taxon>Eukaryota</taxon>
        <taxon>Sar</taxon>
        <taxon>Stramenopiles</taxon>
        <taxon>Ochrophyta</taxon>
        <taxon>Bacillariophyta</taxon>
        <taxon>Bacillariophyceae</taxon>
        <taxon>Bacillariophycidae</taxon>
        <taxon>Naviculales</taxon>
        <taxon>Naviculaceae</taxon>
        <taxon>Seminavis</taxon>
    </lineage>
</organism>
<reference evidence="1" key="1">
    <citation type="submission" date="2020-06" db="EMBL/GenBank/DDBJ databases">
        <authorList>
            <consortium name="Plant Systems Biology data submission"/>
        </authorList>
    </citation>
    <scope>NUCLEOTIDE SEQUENCE</scope>
    <source>
        <strain evidence="1">D6</strain>
    </source>
</reference>
<comment type="caution">
    <text evidence="1">The sequence shown here is derived from an EMBL/GenBank/DDBJ whole genome shotgun (WGS) entry which is preliminary data.</text>
</comment>
<name>A0A9N8HMF8_9STRA</name>
<proteinExistence type="predicted"/>
<keyword evidence="2" id="KW-1185">Reference proteome</keyword>
<evidence type="ECO:0000313" key="1">
    <source>
        <dbReference type="EMBL" id="CAB9520553.1"/>
    </source>
</evidence>
<dbReference type="EMBL" id="CAICTM010001111">
    <property type="protein sequence ID" value="CAB9520553.1"/>
    <property type="molecule type" value="Genomic_DNA"/>
</dbReference>
<evidence type="ECO:0000313" key="2">
    <source>
        <dbReference type="Proteomes" id="UP001153069"/>
    </source>
</evidence>
<gene>
    <name evidence="1" type="ORF">SEMRO_1113_G242660.1</name>
</gene>
<protein>
    <submittedName>
        <fullName evidence="1">Uncharacterized protein</fullName>
    </submittedName>
</protein>